<proteinExistence type="predicted"/>
<name>A0A1H9XNV6_9PSEU</name>
<organism evidence="1 2">
    <name type="scientific">Actinokineospora terrae</name>
    <dbReference type="NCBI Taxonomy" id="155974"/>
    <lineage>
        <taxon>Bacteria</taxon>
        <taxon>Bacillati</taxon>
        <taxon>Actinomycetota</taxon>
        <taxon>Actinomycetes</taxon>
        <taxon>Pseudonocardiales</taxon>
        <taxon>Pseudonocardiaceae</taxon>
        <taxon>Actinokineospora</taxon>
    </lineage>
</organism>
<evidence type="ECO:0000313" key="2">
    <source>
        <dbReference type="Proteomes" id="UP000199051"/>
    </source>
</evidence>
<dbReference type="EMBL" id="FOGI01000018">
    <property type="protein sequence ID" value="SES47844.1"/>
    <property type="molecule type" value="Genomic_DNA"/>
</dbReference>
<evidence type="ECO:0000313" key="1">
    <source>
        <dbReference type="EMBL" id="SES47844.1"/>
    </source>
</evidence>
<dbReference type="Proteomes" id="UP000199051">
    <property type="component" value="Unassembled WGS sequence"/>
</dbReference>
<gene>
    <name evidence="1" type="ORF">SAMN04487818_11814</name>
</gene>
<keyword evidence="2" id="KW-1185">Reference proteome</keyword>
<dbReference type="AlphaFoldDB" id="A0A1H9XNV6"/>
<protein>
    <submittedName>
        <fullName evidence="1">Uncharacterized protein</fullName>
    </submittedName>
</protein>
<sequence>MIDVEGALDLGGQGVSAATIGGSGHIDDDVNFKVAKGSAISYDRQIRGGRVLLLGGLRLAKGTETLLVSGMSADLKTGVITAKVGLRPGIRLGAITAPGTARATKPVGSTAITLDLATSGVTLDPAFAAAIDDTLGTTLPTNPVPRTTLAIDIDLIRGHTPNPDLLTALGLDSSLDLADLLALRLDTTVDLG</sequence>
<accession>A0A1H9XNV6</accession>
<reference evidence="2" key="1">
    <citation type="submission" date="2016-10" db="EMBL/GenBank/DDBJ databases">
        <authorList>
            <person name="Varghese N."/>
            <person name="Submissions S."/>
        </authorList>
    </citation>
    <scope>NUCLEOTIDE SEQUENCE [LARGE SCALE GENOMIC DNA]</scope>
    <source>
        <strain evidence="2">DSM 44260</strain>
    </source>
</reference>
<dbReference type="RefSeq" id="WP_092786549.1">
    <property type="nucleotide sequence ID" value="NZ_FOGI01000018.1"/>
</dbReference>